<dbReference type="GO" id="GO:0050135">
    <property type="term" value="F:NADP+ nucleosidase activity"/>
    <property type="evidence" value="ECO:0007669"/>
    <property type="project" value="InterPro"/>
</dbReference>
<feature type="domain" description="CD-NTase-associated protein 12/Pycsar effector protein TIR" evidence="1">
    <location>
        <begin position="239"/>
        <end position="351"/>
    </location>
</feature>
<evidence type="ECO:0000313" key="2">
    <source>
        <dbReference type="EMBL" id="MDG5975622.1"/>
    </source>
</evidence>
<name>A0A9X4NQR6_9BURK</name>
<protein>
    <recommendedName>
        <fullName evidence="1">CD-NTase-associated protein 12/Pycsar effector protein TIR domain-containing protein</fullName>
    </recommendedName>
</protein>
<dbReference type="InterPro" id="IPR019302">
    <property type="entry name" value="CAP12/PCTIR_TIR_dom"/>
</dbReference>
<keyword evidence="3" id="KW-1185">Reference proteome</keyword>
<organism evidence="2 3">
    <name type="scientific">Hydrogenophaga taeniospiralis CCUG 15921</name>
    <dbReference type="NCBI Taxonomy" id="1281780"/>
    <lineage>
        <taxon>Bacteria</taxon>
        <taxon>Pseudomonadati</taxon>
        <taxon>Pseudomonadota</taxon>
        <taxon>Betaproteobacteria</taxon>
        <taxon>Burkholderiales</taxon>
        <taxon>Comamonadaceae</taxon>
        <taxon>Hydrogenophaga</taxon>
    </lineage>
</organism>
<evidence type="ECO:0000313" key="3">
    <source>
        <dbReference type="Proteomes" id="UP001152876"/>
    </source>
</evidence>
<gene>
    <name evidence="2" type="ORF">H010_10191</name>
</gene>
<comment type="caution">
    <text evidence="2">The sequence shown here is derived from an EMBL/GenBank/DDBJ whole genome shotgun (WGS) entry which is preliminary data.</text>
</comment>
<evidence type="ECO:0000259" key="1">
    <source>
        <dbReference type="Pfam" id="PF10137"/>
    </source>
</evidence>
<dbReference type="EMBL" id="AOGK01000007">
    <property type="protein sequence ID" value="MDG5975622.1"/>
    <property type="molecule type" value="Genomic_DNA"/>
</dbReference>
<proteinExistence type="predicted"/>
<dbReference type="AlphaFoldDB" id="A0A9X4NQR6"/>
<dbReference type="Pfam" id="PF10137">
    <property type="entry name" value="CAP12-PCTIR_TIR"/>
    <property type="match status" value="1"/>
</dbReference>
<accession>A0A9X4NQR6</accession>
<dbReference type="RefSeq" id="WP_068171376.1">
    <property type="nucleotide sequence ID" value="NZ_AOGK01000007.1"/>
</dbReference>
<dbReference type="OrthoDB" id="5497289at2"/>
<sequence length="379" mass="42260">MQKAPEIELLDARSRLLEFAEAYDTAPARTVLNTVWERAREVSKSASGSWLGYQANVYYKNFSTPPAGTHFDIEHGTSGTYYAAPDRNWIELTDQQVFDFLVDQSGNEALAIAEDLADQGLALFNSFKADVISILTVYLDAHDDKYVSRMLEEIEKAEVFDAAGIANQLSPKRQLITSDMRAIQQGTWAPPHVKIQARITAANQPAAHCQELANRLEKIAAHLSRVSRVEVRSSRIGTNVFIGHGRSFVWRDLKDFIKERLRLPHDEFNRIPVAGITNIARLSEMLDSAACAFVIMTAEDELADGKVQARMNVIHEVGLFQGRLGFTKAIVLLEEGCEEFSNIQGLGQIRFPKGNIAAKFEEIRLVLEREGVLEAPNAS</sequence>
<reference evidence="2" key="1">
    <citation type="submission" date="2013-01" db="EMBL/GenBank/DDBJ databases">
        <title>Genome draft of Hydrogenophaga taeniospiralis 2K1.</title>
        <authorList>
            <person name="Gomila M."/>
            <person name="Lalucat J."/>
        </authorList>
    </citation>
    <scope>NUCLEOTIDE SEQUENCE</scope>
    <source>
        <strain evidence="2">CCUG 15921</strain>
    </source>
</reference>
<dbReference type="Proteomes" id="UP001152876">
    <property type="component" value="Unassembled WGS sequence"/>
</dbReference>